<dbReference type="PANTHER" id="PTHR11066">
    <property type="entry name" value="ACYL-COA THIOESTERASE"/>
    <property type="match status" value="1"/>
</dbReference>
<dbReference type="CDD" id="cd03445">
    <property type="entry name" value="Thioesterase_II_repeat2"/>
    <property type="match status" value="1"/>
</dbReference>
<evidence type="ECO:0000256" key="3">
    <source>
        <dbReference type="SAM" id="MobiDB-lite"/>
    </source>
</evidence>
<feature type="domain" description="Acyl-CoA thioesterase-like N-terminal HotDog" evidence="4">
    <location>
        <begin position="125"/>
        <end position="206"/>
    </location>
</feature>
<dbReference type="AlphaFoldDB" id="A0A7I8XE95"/>
<name>A0A7I8XE95_BURXY</name>
<dbReference type="SMR" id="A0A7I8XE95"/>
<evidence type="ECO:0000313" key="7">
    <source>
        <dbReference type="Proteomes" id="UP000659654"/>
    </source>
</evidence>
<comment type="similarity">
    <text evidence="1">Belongs to the C/M/P thioester hydrolase family.</text>
</comment>
<evidence type="ECO:0000313" key="6">
    <source>
        <dbReference type="EMBL" id="CAD5224221.1"/>
    </source>
</evidence>
<dbReference type="InterPro" id="IPR003703">
    <property type="entry name" value="Acyl_CoA_thio"/>
</dbReference>
<dbReference type="Proteomes" id="UP000582659">
    <property type="component" value="Unassembled WGS sequence"/>
</dbReference>
<dbReference type="CDD" id="cd03444">
    <property type="entry name" value="Thioesterase_II_repeat1"/>
    <property type="match status" value="1"/>
</dbReference>
<evidence type="ECO:0000256" key="1">
    <source>
        <dbReference type="ARBA" id="ARBA00006538"/>
    </source>
</evidence>
<dbReference type="InterPro" id="IPR049449">
    <property type="entry name" value="TesB_ACOT8-like_N"/>
</dbReference>
<keyword evidence="2" id="KW-0378">Hydrolase</keyword>
<reference evidence="6" key="1">
    <citation type="submission" date="2020-09" db="EMBL/GenBank/DDBJ databases">
        <authorList>
            <person name="Kikuchi T."/>
        </authorList>
    </citation>
    <scope>NUCLEOTIDE SEQUENCE</scope>
    <source>
        <strain evidence="6">Ka4C1</strain>
    </source>
</reference>
<dbReference type="InterPro" id="IPR042171">
    <property type="entry name" value="Acyl-CoA_hotdog"/>
</dbReference>
<dbReference type="EMBL" id="CAJFDI010000004">
    <property type="protein sequence ID" value="CAD5224221.1"/>
    <property type="molecule type" value="Genomic_DNA"/>
</dbReference>
<comment type="caution">
    <text evidence="6">The sequence shown here is derived from an EMBL/GenBank/DDBJ whole genome shotgun (WGS) entry which is preliminary data.</text>
</comment>
<dbReference type="PANTHER" id="PTHR11066:SF34">
    <property type="entry name" value="ACYL-COENZYME A THIOESTERASE 8"/>
    <property type="match status" value="1"/>
</dbReference>
<dbReference type="OrthoDB" id="68328at2759"/>
<dbReference type="Gene3D" id="2.40.160.210">
    <property type="entry name" value="Acyl-CoA thioesterase, double hotdog domain"/>
    <property type="match status" value="1"/>
</dbReference>
<accession>A0A7I8XE95</accession>
<dbReference type="GO" id="GO:0047617">
    <property type="term" value="F:fatty acyl-CoA hydrolase activity"/>
    <property type="evidence" value="ECO:0007669"/>
    <property type="project" value="InterPro"/>
</dbReference>
<feature type="domain" description="Acyl-CoA thioesterase-like C-terminal" evidence="5">
    <location>
        <begin position="273"/>
        <end position="397"/>
    </location>
</feature>
<dbReference type="GO" id="GO:0005782">
    <property type="term" value="C:peroxisomal matrix"/>
    <property type="evidence" value="ECO:0007669"/>
    <property type="project" value="UniProtKB-SubCell"/>
</dbReference>
<dbReference type="EMBL" id="CAJFCV020000004">
    <property type="protein sequence ID" value="CAG9112973.1"/>
    <property type="molecule type" value="Genomic_DNA"/>
</dbReference>
<keyword evidence="7" id="KW-1185">Reference proteome</keyword>
<proteinExistence type="inferred from homology"/>
<dbReference type="Proteomes" id="UP000659654">
    <property type="component" value="Unassembled WGS sequence"/>
</dbReference>
<dbReference type="InterPro" id="IPR049450">
    <property type="entry name" value="ACOT8-like_C"/>
</dbReference>
<feature type="region of interest" description="Disordered" evidence="3">
    <location>
        <begin position="1"/>
        <end position="24"/>
    </location>
</feature>
<dbReference type="Pfam" id="PF13622">
    <property type="entry name" value="4HBT_3"/>
    <property type="match status" value="1"/>
</dbReference>
<dbReference type="InterPro" id="IPR029069">
    <property type="entry name" value="HotDog_dom_sf"/>
</dbReference>
<dbReference type="Pfam" id="PF20789">
    <property type="entry name" value="4HBT_3C"/>
    <property type="match status" value="1"/>
</dbReference>
<evidence type="ECO:0000256" key="2">
    <source>
        <dbReference type="ARBA" id="ARBA00022801"/>
    </source>
</evidence>
<dbReference type="GO" id="GO:0009062">
    <property type="term" value="P:fatty acid catabolic process"/>
    <property type="evidence" value="ECO:0007669"/>
    <property type="project" value="TreeGrafter"/>
</dbReference>
<dbReference type="SUPFAM" id="SSF54637">
    <property type="entry name" value="Thioesterase/thiol ester dehydrase-isomerase"/>
    <property type="match status" value="2"/>
</dbReference>
<dbReference type="GO" id="GO:0006637">
    <property type="term" value="P:acyl-CoA metabolic process"/>
    <property type="evidence" value="ECO:0007669"/>
    <property type="project" value="InterPro"/>
</dbReference>
<protein>
    <submittedName>
        <fullName evidence="6">(pine wood nematode) hypothetical protein</fullName>
    </submittedName>
</protein>
<sequence length="406" mass="46534">MTSKIHAEPIPIPTKARAPEIGRAPKNRENRIMAGQIIVLNGFLRCLDMEKTLKFLENGVKSGNRRFIYTRIDAEKLNVPAHVPKGWFRFQPPNLPQVKPTEFLKLFEAEKKSDGSYVYRFHGESSPMGPNLYGGLMYAQALLAAQNEVDQEFRPTSFHGLYVGPSDTQKPMDYQVKKLRDGKSFSARYVEGRQDGKVVFAGLGNFYKPFEPTMIHSIEMPKVPPPEQCQDMYEFLEESLKRHENGEERLDERTLSHIQRRYFDRETNITDFRFVNPRAYFFVEPYKNDPVQYWFKTRVPLTDPKLPKIIHQLLISYVSDQTMASCNVGPHLSHGHDAAHATSLDHTIWFHNFDFRADDWIFINAQSPNADSGTAFGACSIWTRDGKLIASGGQESLARLKTLSKL</sequence>
<evidence type="ECO:0000259" key="5">
    <source>
        <dbReference type="Pfam" id="PF20789"/>
    </source>
</evidence>
<organism evidence="6 7">
    <name type="scientific">Bursaphelenchus xylophilus</name>
    <name type="common">Pinewood nematode worm</name>
    <name type="synonym">Aphelenchoides xylophilus</name>
    <dbReference type="NCBI Taxonomy" id="6326"/>
    <lineage>
        <taxon>Eukaryota</taxon>
        <taxon>Metazoa</taxon>
        <taxon>Ecdysozoa</taxon>
        <taxon>Nematoda</taxon>
        <taxon>Chromadorea</taxon>
        <taxon>Rhabditida</taxon>
        <taxon>Tylenchina</taxon>
        <taxon>Tylenchomorpha</taxon>
        <taxon>Aphelenchoidea</taxon>
        <taxon>Aphelenchoididae</taxon>
        <taxon>Bursaphelenchus</taxon>
    </lineage>
</organism>
<gene>
    <name evidence="6" type="ORF">BXYJ_LOCUS7935</name>
</gene>
<evidence type="ECO:0000259" key="4">
    <source>
        <dbReference type="Pfam" id="PF13622"/>
    </source>
</evidence>